<feature type="compositionally biased region" description="Basic residues" evidence="1">
    <location>
        <begin position="47"/>
        <end position="92"/>
    </location>
</feature>
<dbReference type="AlphaFoldDB" id="A0AAV3XWH4"/>
<feature type="region of interest" description="Disordered" evidence="1">
    <location>
        <begin position="47"/>
        <end position="128"/>
    </location>
</feature>
<accession>A0AAV3XWH4</accession>
<evidence type="ECO:0000256" key="1">
    <source>
        <dbReference type="SAM" id="MobiDB-lite"/>
    </source>
</evidence>
<gene>
    <name evidence="2" type="ORF">PoB_000172900</name>
</gene>
<reference evidence="2 3" key="1">
    <citation type="journal article" date="2021" name="Elife">
        <title>Chloroplast acquisition without the gene transfer in kleptoplastic sea slugs, Plakobranchus ocellatus.</title>
        <authorList>
            <person name="Maeda T."/>
            <person name="Takahashi S."/>
            <person name="Yoshida T."/>
            <person name="Shimamura S."/>
            <person name="Takaki Y."/>
            <person name="Nagai Y."/>
            <person name="Toyoda A."/>
            <person name="Suzuki Y."/>
            <person name="Arimoto A."/>
            <person name="Ishii H."/>
            <person name="Satoh N."/>
            <person name="Nishiyama T."/>
            <person name="Hasebe M."/>
            <person name="Maruyama T."/>
            <person name="Minagawa J."/>
            <person name="Obokata J."/>
            <person name="Shigenobu S."/>
        </authorList>
    </citation>
    <scope>NUCLEOTIDE SEQUENCE [LARGE SCALE GENOMIC DNA]</scope>
</reference>
<proteinExistence type="predicted"/>
<sequence>MEIKPCKCGRKVPKGQDMTLGSYGKNCALLGKGRGVKPWTSGLYYKRTKKGERRIRRDRAVGKGRGKRKNRKKRRSRRMRWRKRKRKRRKSRGGCDDDDDDDDDDDEDDEIPAFISGHNNFRKETDVV</sequence>
<evidence type="ECO:0000313" key="3">
    <source>
        <dbReference type="Proteomes" id="UP000735302"/>
    </source>
</evidence>
<feature type="region of interest" description="Disordered" evidence="1">
    <location>
        <begin position="1"/>
        <end position="21"/>
    </location>
</feature>
<protein>
    <submittedName>
        <fullName evidence="2">Uncharacterized protein</fullName>
    </submittedName>
</protein>
<organism evidence="2 3">
    <name type="scientific">Plakobranchus ocellatus</name>
    <dbReference type="NCBI Taxonomy" id="259542"/>
    <lineage>
        <taxon>Eukaryota</taxon>
        <taxon>Metazoa</taxon>
        <taxon>Spiralia</taxon>
        <taxon>Lophotrochozoa</taxon>
        <taxon>Mollusca</taxon>
        <taxon>Gastropoda</taxon>
        <taxon>Heterobranchia</taxon>
        <taxon>Euthyneura</taxon>
        <taxon>Panpulmonata</taxon>
        <taxon>Sacoglossa</taxon>
        <taxon>Placobranchoidea</taxon>
        <taxon>Plakobranchidae</taxon>
        <taxon>Plakobranchus</taxon>
    </lineage>
</organism>
<dbReference type="EMBL" id="BLXT01000255">
    <property type="protein sequence ID" value="GFN75223.1"/>
    <property type="molecule type" value="Genomic_DNA"/>
</dbReference>
<dbReference type="Proteomes" id="UP000735302">
    <property type="component" value="Unassembled WGS sequence"/>
</dbReference>
<keyword evidence="3" id="KW-1185">Reference proteome</keyword>
<feature type="compositionally biased region" description="Acidic residues" evidence="1">
    <location>
        <begin position="96"/>
        <end position="111"/>
    </location>
</feature>
<evidence type="ECO:0000313" key="2">
    <source>
        <dbReference type="EMBL" id="GFN75223.1"/>
    </source>
</evidence>
<name>A0AAV3XWH4_9GAST</name>
<comment type="caution">
    <text evidence="2">The sequence shown here is derived from an EMBL/GenBank/DDBJ whole genome shotgun (WGS) entry which is preliminary data.</text>
</comment>